<dbReference type="EMBL" id="JAAKFY010000013">
    <property type="protein sequence ID" value="KAF3847821.1"/>
    <property type="molecule type" value="Genomic_DNA"/>
</dbReference>
<evidence type="ECO:0000313" key="2">
    <source>
        <dbReference type="EMBL" id="KAF3847821.1"/>
    </source>
</evidence>
<sequence>MGNTAMVEKLKFQLDAAHKAKESHEARRQEMATSKQVTGRSSEAQELLLFRTDQSGRAWPVNAPSGPQEPHGDDGRRKR</sequence>
<reference evidence="2 3" key="1">
    <citation type="submission" date="2020-03" db="EMBL/GenBank/DDBJ databases">
        <title>Dissostichus mawsoni Genome sequencing and assembly.</title>
        <authorList>
            <person name="Park H."/>
        </authorList>
    </citation>
    <scope>NUCLEOTIDE SEQUENCE [LARGE SCALE GENOMIC DNA]</scope>
    <source>
        <strain evidence="2">DM0001</strain>
        <tissue evidence="2">Muscle</tissue>
    </source>
</reference>
<evidence type="ECO:0000313" key="3">
    <source>
        <dbReference type="Proteomes" id="UP000518266"/>
    </source>
</evidence>
<dbReference type="OrthoDB" id="2113965at2759"/>
<feature type="compositionally biased region" description="Basic and acidic residues" evidence="1">
    <location>
        <begin position="18"/>
        <end position="30"/>
    </location>
</feature>
<organism evidence="2 3">
    <name type="scientific">Dissostichus mawsoni</name>
    <name type="common">Antarctic cod</name>
    <dbReference type="NCBI Taxonomy" id="36200"/>
    <lineage>
        <taxon>Eukaryota</taxon>
        <taxon>Metazoa</taxon>
        <taxon>Chordata</taxon>
        <taxon>Craniata</taxon>
        <taxon>Vertebrata</taxon>
        <taxon>Euteleostomi</taxon>
        <taxon>Actinopterygii</taxon>
        <taxon>Neopterygii</taxon>
        <taxon>Teleostei</taxon>
        <taxon>Neoteleostei</taxon>
        <taxon>Acanthomorphata</taxon>
        <taxon>Eupercaria</taxon>
        <taxon>Perciformes</taxon>
        <taxon>Notothenioidei</taxon>
        <taxon>Nototheniidae</taxon>
        <taxon>Dissostichus</taxon>
    </lineage>
</organism>
<keyword evidence="3" id="KW-1185">Reference proteome</keyword>
<feature type="region of interest" description="Disordered" evidence="1">
    <location>
        <begin position="18"/>
        <end position="79"/>
    </location>
</feature>
<name>A0A7J5YFM4_DISMA</name>
<accession>A0A7J5YFM4</accession>
<dbReference type="Proteomes" id="UP000518266">
    <property type="component" value="Unassembled WGS sequence"/>
</dbReference>
<protein>
    <submittedName>
        <fullName evidence="2">Uncharacterized protein</fullName>
    </submittedName>
</protein>
<proteinExistence type="predicted"/>
<feature type="compositionally biased region" description="Basic and acidic residues" evidence="1">
    <location>
        <begin position="70"/>
        <end position="79"/>
    </location>
</feature>
<evidence type="ECO:0000256" key="1">
    <source>
        <dbReference type="SAM" id="MobiDB-lite"/>
    </source>
</evidence>
<feature type="compositionally biased region" description="Polar residues" evidence="1">
    <location>
        <begin position="31"/>
        <end position="44"/>
    </location>
</feature>
<dbReference type="AlphaFoldDB" id="A0A7J5YFM4"/>
<gene>
    <name evidence="2" type="ORF">F7725_020849</name>
</gene>
<comment type="caution">
    <text evidence="2">The sequence shown here is derived from an EMBL/GenBank/DDBJ whole genome shotgun (WGS) entry which is preliminary data.</text>
</comment>